<organism evidence="3 4">
    <name type="scientific">Natronorubrum sulfidifaciens JCM 14089</name>
    <dbReference type="NCBI Taxonomy" id="1230460"/>
    <lineage>
        <taxon>Archaea</taxon>
        <taxon>Methanobacteriati</taxon>
        <taxon>Methanobacteriota</taxon>
        <taxon>Stenosarchaea group</taxon>
        <taxon>Halobacteria</taxon>
        <taxon>Halobacteriales</taxon>
        <taxon>Natrialbaceae</taxon>
        <taxon>Natronorubrum</taxon>
    </lineage>
</organism>
<dbReference type="RefSeq" id="WP_008162903.1">
    <property type="nucleotide sequence ID" value="NZ_AOHX01000039.1"/>
</dbReference>
<evidence type="ECO:0000313" key="3">
    <source>
        <dbReference type="EMBL" id="ELY44459.1"/>
    </source>
</evidence>
<evidence type="ECO:0000256" key="2">
    <source>
        <dbReference type="SAM" id="Phobius"/>
    </source>
</evidence>
<sequence length="172" mass="18768">MSRKRTQNGSKRTRGRRQRTVSLSLRDRGQTTQDFAVGIGVFILAVAFVFSFLPTILTPFDSSVSGGQTAQADRIADRLVHNLSDSDTSPNAINDTAFNETDGELEDRVGLRTAGDQVSVQIEQLNESETVNDMVIGDQYNGQSAASSARIVTLDDNPEGCETACRLVVRVW</sequence>
<name>L9W4S6_9EURY</name>
<protein>
    <submittedName>
        <fullName evidence="3">Uncharacterized protein</fullName>
    </submittedName>
</protein>
<comment type="caution">
    <text evidence="3">The sequence shown here is derived from an EMBL/GenBank/DDBJ whole genome shotgun (WGS) entry which is preliminary data.</text>
</comment>
<dbReference type="OrthoDB" id="125215at2157"/>
<keyword evidence="2" id="KW-0472">Membrane</keyword>
<dbReference type="Pfam" id="PF23958">
    <property type="entry name" value="DUF7287"/>
    <property type="match status" value="1"/>
</dbReference>
<dbReference type="STRING" id="1230460.C495_11169"/>
<keyword evidence="2" id="KW-1133">Transmembrane helix</keyword>
<reference evidence="3 4" key="1">
    <citation type="journal article" date="2014" name="PLoS Genet.">
        <title>Phylogenetically driven sequencing of extremely halophilic archaea reveals strategies for static and dynamic osmo-response.</title>
        <authorList>
            <person name="Becker E.A."/>
            <person name="Seitzer P.M."/>
            <person name="Tritt A."/>
            <person name="Larsen D."/>
            <person name="Krusor M."/>
            <person name="Yao A.I."/>
            <person name="Wu D."/>
            <person name="Madern D."/>
            <person name="Eisen J.A."/>
            <person name="Darling A.E."/>
            <person name="Facciotti M.T."/>
        </authorList>
    </citation>
    <scope>NUCLEOTIDE SEQUENCE [LARGE SCALE GENOMIC DNA]</scope>
    <source>
        <strain evidence="3 4">JCM 14089</strain>
    </source>
</reference>
<evidence type="ECO:0000313" key="4">
    <source>
        <dbReference type="Proteomes" id="UP000011661"/>
    </source>
</evidence>
<dbReference type="EMBL" id="AOHX01000039">
    <property type="protein sequence ID" value="ELY44459.1"/>
    <property type="molecule type" value="Genomic_DNA"/>
</dbReference>
<dbReference type="AlphaFoldDB" id="L9W4S6"/>
<feature type="transmembrane region" description="Helical" evidence="2">
    <location>
        <begin position="35"/>
        <end position="57"/>
    </location>
</feature>
<feature type="region of interest" description="Disordered" evidence="1">
    <location>
        <begin position="1"/>
        <end position="25"/>
    </location>
</feature>
<dbReference type="InterPro" id="IPR056613">
    <property type="entry name" value="DUF7287"/>
</dbReference>
<dbReference type="eggNOG" id="arCOG06117">
    <property type="taxonomic scope" value="Archaea"/>
</dbReference>
<gene>
    <name evidence="3" type="ORF">C495_11169</name>
</gene>
<feature type="compositionally biased region" description="Basic residues" evidence="1">
    <location>
        <begin position="1"/>
        <end position="19"/>
    </location>
</feature>
<evidence type="ECO:0000256" key="1">
    <source>
        <dbReference type="SAM" id="MobiDB-lite"/>
    </source>
</evidence>
<keyword evidence="2" id="KW-0812">Transmembrane</keyword>
<dbReference type="Proteomes" id="UP000011661">
    <property type="component" value="Unassembled WGS sequence"/>
</dbReference>
<keyword evidence="4" id="KW-1185">Reference proteome</keyword>
<proteinExistence type="predicted"/>
<accession>L9W4S6</accession>
<dbReference type="PATRIC" id="fig|1230460.4.peg.2269"/>